<feature type="region of interest" description="Disordered" evidence="1">
    <location>
        <begin position="101"/>
        <end position="132"/>
    </location>
</feature>
<keyword evidence="3" id="KW-1185">Reference proteome</keyword>
<dbReference type="EMBL" id="LVKK01000004">
    <property type="protein sequence ID" value="OAG44584.1"/>
    <property type="molecule type" value="Genomic_DNA"/>
</dbReference>
<feature type="region of interest" description="Disordered" evidence="1">
    <location>
        <begin position="1"/>
        <end position="22"/>
    </location>
</feature>
<evidence type="ECO:0000313" key="2">
    <source>
        <dbReference type="EMBL" id="OAG44584.1"/>
    </source>
</evidence>
<feature type="compositionally biased region" description="Basic and acidic residues" evidence="1">
    <location>
        <begin position="107"/>
        <end position="126"/>
    </location>
</feature>
<dbReference type="AlphaFoldDB" id="A0A177FJV1"/>
<organism evidence="2 3">
    <name type="scientific">Fonsecaea monophora</name>
    <dbReference type="NCBI Taxonomy" id="254056"/>
    <lineage>
        <taxon>Eukaryota</taxon>
        <taxon>Fungi</taxon>
        <taxon>Dikarya</taxon>
        <taxon>Ascomycota</taxon>
        <taxon>Pezizomycotina</taxon>
        <taxon>Eurotiomycetes</taxon>
        <taxon>Chaetothyriomycetidae</taxon>
        <taxon>Chaetothyriales</taxon>
        <taxon>Herpotrichiellaceae</taxon>
        <taxon>Fonsecaea</taxon>
    </lineage>
</organism>
<evidence type="ECO:0000313" key="3">
    <source>
        <dbReference type="Proteomes" id="UP000077002"/>
    </source>
</evidence>
<accession>A0A177FJV1</accession>
<reference evidence="2 3" key="1">
    <citation type="submission" date="2016-03" db="EMBL/GenBank/DDBJ databases">
        <title>Draft genome sequence of the Fonsecaea monophora CBS 269.37.</title>
        <authorList>
            <person name="Bombassaro A."/>
            <person name="Vinicius W.A."/>
            <person name="De Hoog S."/>
            <person name="Sun J."/>
            <person name="Souza E.M."/>
            <person name="Raittz R.T."/>
            <person name="Costa F."/>
            <person name="Leao A.C."/>
            <person name="Tadra-Sfeir M.Z."/>
            <person name="Baura V."/>
            <person name="Balsanelli E."/>
            <person name="Pedrosa F.O."/>
            <person name="Moreno L.F."/>
            <person name="Steffens M.B."/>
            <person name="Xi L."/>
            <person name="Bocca A.L."/>
            <person name="Felipe M.S."/>
            <person name="Teixeira M."/>
            <person name="Telles Filho F.Q."/>
            <person name="Azevedo C.M."/>
            <person name="Gomes R."/>
            <person name="Vicente V.A."/>
        </authorList>
    </citation>
    <scope>NUCLEOTIDE SEQUENCE [LARGE SCALE GENOMIC DNA]</scope>
    <source>
        <strain evidence="2 3">CBS 269.37</strain>
    </source>
</reference>
<name>A0A177FJV1_9EURO</name>
<dbReference type="Proteomes" id="UP000077002">
    <property type="component" value="Unassembled WGS sequence"/>
</dbReference>
<dbReference type="GeneID" id="34596254"/>
<proteinExistence type="predicted"/>
<sequence length="132" mass="14529">MPPSSDGNLSMPMEDLGRRAKVHDVKKRLEMTVEKSTEARALLEETYCSNDLKFLSSPDQPDDPQTLPVPSTTPAAWLWQCKTTGPRIASIGHLPIVADWAPNPSDAHARTESTRAELFDGDHPERLLPSVG</sequence>
<dbReference type="OrthoDB" id="10395309at2759"/>
<gene>
    <name evidence="2" type="ORF">AYO21_01074</name>
</gene>
<comment type="caution">
    <text evidence="2">The sequence shown here is derived from an EMBL/GenBank/DDBJ whole genome shotgun (WGS) entry which is preliminary data.</text>
</comment>
<evidence type="ECO:0000256" key="1">
    <source>
        <dbReference type="SAM" id="MobiDB-lite"/>
    </source>
</evidence>
<dbReference type="RefSeq" id="XP_022516536.1">
    <property type="nucleotide sequence ID" value="XM_022651058.1"/>
</dbReference>
<protein>
    <submittedName>
        <fullName evidence="2">Uncharacterized protein</fullName>
    </submittedName>
</protein>